<gene>
    <name evidence="20" type="ORF">DFH94DRAFT_198051</name>
</gene>
<dbReference type="EMBL" id="WHVB01000022">
    <property type="protein sequence ID" value="KAF8471620.1"/>
    <property type="molecule type" value="Genomic_DNA"/>
</dbReference>
<organism evidence="20 21">
    <name type="scientific">Russula ochroleuca</name>
    <dbReference type="NCBI Taxonomy" id="152965"/>
    <lineage>
        <taxon>Eukaryota</taxon>
        <taxon>Fungi</taxon>
        <taxon>Dikarya</taxon>
        <taxon>Basidiomycota</taxon>
        <taxon>Agaricomycotina</taxon>
        <taxon>Agaricomycetes</taxon>
        <taxon>Russulales</taxon>
        <taxon>Russulaceae</taxon>
        <taxon>Russula</taxon>
    </lineage>
</organism>
<dbReference type="Gene3D" id="2.60.40.1180">
    <property type="entry name" value="Golgi alpha-mannosidase II"/>
    <property type="match status" value="2"/>
</dbReference>
<evidence type="ECO:0000256" key="14">
    <source>
        <dbReference type="ARBA" id="ARBA00025512"/>
    </source>
</evidence>
<dbReference type="SUPFAM" id="SSF51011">
    <property type="entry name" value="Glycosyl hydrolase domain"/>
    <property type="match status" value="1"/>
</dbReference>
<evidence type="ECO:0000256" key="9">
    <source>
        <dbReference type="ARBA" id="ARBA00023180"/>
    </source>
</evidence>
<dbReference type="AlphaFoldDB" id="A0A9P5MR71"/>
<keyword evidence="7 16" id="KW-0732">Signal</keyword>
<dbReference type="PROSITE" id="PS00129">
    <property type="entry name" value="GLYCOSYL_HYDROL_F31_1"/>
    <property type="match status" value="1"/>
</dbReference>
<evidence type="ECO:0000256" key="7">
    <source>
        <dbReference type="ARBA" id="ARBA00022729"/>
    </source>
</evidence>
<comment type="similarity">
    <text evidence="3 15">Belongs to the glycosyl hydrolase 31 family.</text>
</comment>
<comment type="catalytic activity">
    <reaction evidence="1">
        <text>Hydrolysis of terminal, non-reducing beta-D-glucosyl residues with release of beta-D-glucose.</text>
        <dbReference type="EC" id="3.2.1.21"/>
    </reaction>
</comment>
<dbReference type="SUPFAM" id="SSF74650">
    <property type="entry name" value="Galactose mutarotase-like"/>
    <property type="match status" value="1"/>
</dbReference>
<comment type="subcellular location">
    <subcellularLocation>
        <location evidence="2">Secreted</location>
    </subcellularLocation>
</comment>
<dbReference type="Gene3D" id="3.20.20.80">
    <property type="entry name" value="Glycosidases"/>
    <property type="match status" value="1"/>
</dbReference>
<dbReference type="OrthoDB" id="5839090at2759"/>
<dbReference type="GO" id="GO:0000272">
    <property type="term" value="P:polysaccharide catabolic process"/>
    <property type="evidence" value="ECO:0007669"/>
    <property type="project" value="UniProtKB-KW"/>
</dbReference>
<evidence type="ECO:0000256" key="8">
    <source>
        <dbReference type="ARBA" id="ARBA00022801"/>
    </source>
</evidence>
<keyword evidence="9" id="KW-0325">Glycoprotein</keyword>
<dbReference type="GO" id="GO:0071555">
    <property type="term" value="P:cell wall organization"/>
    <property type="evidence" value="ECO:0007669"/>
    <property type="project" value="UniProtKB-KW"/>
</dbReference>
<dbReference type="EC" id="3.2.1.21" evidence="4"/>
<dbReference type="Pfam" id="PF13802">
    <property type="entry name" value="Gal_mutarotas_2"/>
    <property type="match status" value="1"/>
</dbReference>
<dbReference type="SUPFAM" id="SSF51445">
    <property type="entry name" value="(Trans)glycosidases"/>
    <property type="match status" value="1"/>
</dbReference>
<dbReference type="InterPro" id="IPR000322">
    <property type="entry name" value="Glyco_hydro_31_TIM"/>
</dbReference>
<evidence type="ECO:0000313" key="21">
    <source>
        <dbReference type="Proteomes" id="UP000759537"/>
    </source>
</evidence>
<dbReference type="InterPro" id="IPR048395">
    <property type="entry name" value="Glyco_hydro_31_C"/>
</dbReference>
<keyword evidence="13" id="KW-0624">Polysaccharide degradation</keyword>
<evidence type="ECO:0000256" key="2">
    <source>
        <dbReference type="ARBA" id="ARBA00004613"/>
    </source>
</evidence>
<dbReference type="GO" id="GO:0030246">
    <property type="term" value="F:carbohydrate binding"/>
    <property type="evidence" value="ECO:0007669"/>
    <property type="project" value="InterPro"/>
</dbReference>
<dbReference type="CDD" id="cd06602">
    <property type="entry name" value="GH31_MGAM_SI_GAA"/>
    <property type="match status" value="1"/>
</dbReference>
<dbReference type="Pfam" id="PF21365">
    <property type="entry name" value="Glyco_hydro_31_3rd"/>
    <property type="match status" value="1"/>
</dbReference>
<evidence type="ECO:0000256" key="15">
    <source>
        <dbReference type="RuleBase" id="RU361185"/>
    </source>
</evidence>
<dbReference type="GO" id="GO:0008422">
    <property type="term" value="F:beta-glucosidase activity"/>
    <property type="evidence" value="ECO:0007669"/>
    <property type="project" value="UniProtKB-EC"/>
</dbReference>
<evidence type="ECO:0000313" key="20">
    <source>
        <dbReference type="EMBL" id="KAF8471620.1"/>
    </source>
</evidence>
<keyword evidence="10" id="KW-0119">Carbohydrate metabolism</keyword>
<keyword evidence="6" id="KW-0964">Secreted</keyword>
<sequence>MLPVPRLWDVVIAFVFFFGAVGDVAHAVEVDPAVLDGCPGYNATSVNVDGPRLSAKLVLAGTPCNVFGSDIKVLDLVVVYETNTRIHLKITDASNTRYEVPESVFPRPAADPNVLLDAAQIQFTYTSAPFSFNISRSRTGEVLFTTAHHPLIFEPQYLRLKTELPPAANIYGLGEHSDPFRLDATNTTRTMWSRDAYGIPPGTNLYGNHPVYFEHRPSGATHAVFLLSSSGMDVKIRGDGDGTTLEYNVIGGVLDFYFLAGSESDPAEVARQYAQIVGTPAEVPYWSFGLHQCRYGYVDYIDVADVISNYSAAGIPLETMWTDIDYMYKRRIFTMDPQYFPPARMREIIDYLHKHDQRYVLMTDPAIGYLPGQGYEPYDLGTQLDVWVKTPNGSASLGVVWPGVTVFPDWFHPKIGEHWTGEFKKFFNPETGFDIDGVWIDMNEPSSFCVYPCDDPQAQAIANGFPPNRTTPVPNPNSPIFNNANVELARRGAPSYAGDDLLNPPYAINNTAGVLSDLTVYTNSIHANGLVEYDTHNLYGTMMSTATHEAMLARRPGLRTLVITRSTFAGAGHNVGKWLGDNLSTWEHYRISIAGMLGMATVAQVPMIGSDICGFGDNTTVTLCARWAMLGAFYPFMRNHNIAGAISQEFYRWPLVTQAAKNALDIRYRLLDYFYTAFHKASLDGSPVINPLWFKYPTDTSTFGIDLQFFFGDSILVSPVTEENVTAVTIYLPKDRFYDFATLAPVEGMGADVTLTDVNFTTIPLYIRGGAVLPLRTTGAMTTTELRANDFEFVVAPGVNGTAAGALYVDDGVSIVQEQSTSLEMAFAEGKLRVTGSFAFEVGVKVASVVFLGVESPPTAVAVYPGKDNTPFSYDDANKVLRVQVDMPLTEGFEVAFH</sequence>
<proteinExistence type="inferred from homology"/>
<dbReference type="CDD" id="cd14752">
    <property type="entry name" value="GH31_N"/>
    <property type="match status" value="1"/>
</dbReference>
<dbReference type="PANTHER" id="PTHR22762">
    <property type="entry name" value="ALPHA-GLUCOSIDASE"/>
    <property type="match status" value="1"/>
</dbReference>
<evidence type="ECO:0000256" key="6">
    <source>
        <dbReference type="ARBA" id="ARBA00022525"/>
    </source>
</evidence>
<dbReference type="Proteomes" id="UP000759537">
    <property type="component" value="Unassembled WGS sequence"/>
</dbReference>
<evidence type="ECO:0000259" key="19">
    <source>
        <dbReference type="Pfam" id="PF21365"/>
    </source>
</evidence>
<dbReference type="Pfam" id="PF01055">
    <property type="entry name" value="Glyco_hydro_31_2nd"/>
    <property type="match status" value="1"/>
</dbReference>
<reference evidence="20" key="2">
    <citation type="journal article" date="2020" name="Nat. Commun.">
        <title>Large-scale genome sequencing of mycorrhizal fungi provides insights into the early evolution of symbiotic traits.</title>
        <authorList>
            <person name="Miyauchi S."/>
            <person name="Kiss E."/>
            <person name="Kuo A."/>
            <person name="Drula E."/>
            <person name="Kohler A."/>
            <person name="Sanchez-Garcia M."/>
            <person name="Morin E."/>
            <person name="Andreopoulos B."/>
            <person name="Barry K.W."/>
            <person name="Bonito G."/>
            <person name="Buee M."/>
            <person name="Carver A."/>
            <person name="Chen C."/>
            <person name="Cichocki N."/>
            <person name="Clum A."/>
            <person name="Culley D."/>
            <person name="Crous P.W."/>
            <person name="Fauchery L."/>
            <person name="Girlanda M."/>
            <person name="Hayes R.D."/>
            <person name="Keri Z."/>
            <person name="LaButti K."/>
            <person name="Lipzen A."/>
            <person name="Lombard V."/>
            <person name="Magnuson J."/>
            <person name="Maillard F."/>
            <person name="Murat C."/>
            <person name="Nolan M."/>
            <person name="Ohm R.A."/>
            <person name="Pangilinan J."/>
            <person name="Pereira M.F."/>
            <person name="Perotto S."/>
            <person name="Peter M."/>
            <person name="Pfister S."/>
            <person name="Riley R."/>
            <person name="Sitrit Y."/>
            <person name="Stielow J.B."/>
            <person name="Szollosi G."/>
            <person name="Zifcakova L."/>
            <person name="Stursova M."/>
            <person name="Spatafora J.W."/>
            <person name="Tedersoo L."/>
            <person name="Vaario L.M."/>
            <person name="Yamada A."/>
            <person name="Yan M."/>
            <person name="Wang P."/>
            <person name="Xu J."/>
            <person name="Bruns T."/>
            <person name="Baldrian P."/>
            <person name="Vilgalys R."/>
            <person name="Dunand C."/>
            <person name="Henrissat B."/>
            <person name="Grigoriev I.V."/>
            <person name="Hibbett D."/>
            <person name="Nagy L.G."/>
            <person name="Martin F.M."/>
        </authorList>
    </citation>
    <scope>NUCLEOTIDE SEQUENCE</scope>
    <source>
        <strain evidence="20">Prilba</strain>
    </source>
</reference>
<evidence type="ECO:0000256" key="13">
    <source>
        <dbReference type="ARBA" id="ARBA00023326"/>
    </source>
</evidence>
<evidence type="ECO:0000259" key="17">
    <source>
        <dbReference type="Pfam" id="PF01055"/>
    </source>
</evidence>
<evidence type="ECO:0000256" key="12">
    <source>
        <dbReference type="ARBA" id="ARBA00023316"/>
    </source>
</evidence>
<dbReference type="PANTHER" id="PTHR22762:SF67">
    <property type="entry name" value="ALPHA_BETA-GLUCOSIDASE AGDC-RELATED"/>
    <property type="match status" value="1"/>
</dbReference>
<name>A0A9P5MR71_9AGAM</name>
<feature type="chain" id="PRO_5040302651" description="Probable alpha/beta-glucosidase agdC" evidence="16">
    <location>
        <begin position="28"/>
        <end position="898"/>
    </location>
</feature>
<comment type="caution">
    <text evidence="20">The sequence shown here is derived from an EMBL/GenBank/DDBJ whole genome shotgun (WGS) entry which is preliminary data.</text>
</comment>
<evidence type="ECO:0000259" key="18">
    <source>
        <dbReference type="Pfam" id="PF13802"/>
    </source>
</evidence>
<keyword evidence="11 15" id="KW-0326">Glycosidase</keyword>
<evidence type="ECO:0000256" key="4">
    <source>
        <dbReference type="ARBA" id="ARBA00012744"/>
    </source>
</evidence>
<dbReference type="InterPro" id="IPR011013">
    <property type="entry name" value="Gal_mutarotase_sf_dom"/>
</dbReference>
<dbReference type="GO" id="GO:0005576">
    <property type="term" value="C:extracellular region"/>
    <property type="evidence" value="ECO:0007669"/>
    <property type="project" value="UniProtKB-SubCell"/>
</dbReference>
<feature type="domain" description="Glycoside hydrolase family 31 N-terminal" evidence="18">
    <location>
        <begin position="124"/>
        <end position="232"/>
    </location>
</feature>
<evidence type="ECO:0000256" key="16">
    <source>
        <dbReference type="SAM" id="SignalP"/>
    </source>
</evidence>
<feature type="signal peptide" evidence="16">
    <location>
        <begin position="1"/>
        <end position="27"/>
    </location>
</feature>
<feature type="domain" description="Glycosyl hydrolase family 31 C-terminal" evidence="19">
    <location>
        <begin position="685"/>
        <end position="773"/>
    </location>
</feature>
<evidence type="ECO:0000256" key="5">
    <source>
        <dbReference type="ARBA" id="ARBA00014002"/>
    </source>
</evidence>
<dbReference type="InterPro" id="IPR013780">
    <property type="entry name" value="Glyco_hydro_b"/>
</dbReference>
<protein>
    <recommendedName>
        <fullName evidence="5">Probable alpha/beta-glucosidase agdC</fullName>
        <ecNumber evidence="4">3.2.1.21</ecNumber>
    </recommendedName>
</protein>
<dbReference type="InterPro" id="IPR025887">
    <property type="entry name" value="Glyco_hydro_31_N_dom"/>
</dbReference>
<dbReference type="Gene3D" id="2.60.40.1760">
    <property type="entry name" value="glycosyl hydrolase (family 31)"/>
    <property type="match status" value="1"/>
</dbReference>
<keyword evidence="8 15" id="KW-0378">Hydrolase</keyword>
<evidence type="ECO:0000256" key="10">
    <source>
        <dbReference type="ARBA" id="ARBA00023277"/>
    </source>
</evidence>
<reference evidence="20" key="1">
    <citation type="submission" date="2019-10" db="EMBL/GenBank/DDBJ databases">
        <authorList>
            <consortium name="DOE Joint Genome Institute"/>
            <person name="Kuo A."/>
            <person name="Miyauchi S."/>
            <person name="Kiss E."/>
            <person name="Drula E."/>
            <person name="Kohler A."/>
            <person name="Sanchez-Garcia M."/>
            <person name="Andreopoulos B."/>
            <person name="Barry K.W."/>
            <person name="Bonito G."/>
            <person name="Buee M."/>
            <person name="Carver A."/>
            <person name="Chen C."/>
            <person name="Cichocki N."/>
            <person name="Clum A."/>
            <person name="Culley D."/>
            <person name="Crous P.W."/>
            <person name="Fauchery L."/>
            <person name="Girlanda M."/>
            <person name="Hayes R."/>
            <person name="Keri Z."/>
            <person name="LaButti K."/>
            <person name="Lipzen A."/>
            <person name="Lombard V."/>
            <person name="Magnuson J."/>
            <person name="Maillard F."/>
            <person name="Morin E."/>
            <person name="Murat C."/>
            <person name="Nolan M."/>
            <person name="Ohm R."/>
            <person name="Pangilinan J."/>
            <person name="Pereira M."/>
            <person name="Perotto S."/>
            <person name="Peter M."/>
            <person name="Riley R."/>
            <person name="Sitrit Y."/>
            <person name="Stielow B."/>
            <person name="Szollosi G."/>
            <person name="Zifcakova L."/>
            <person name="Stursova M."/>
            <person name="Spatafora J.W."/>
            <person name="Tedersoo L."/>
            <person name="Vaario L.-M."/>
            <person name="Yamada A."/>
            <person name="Yan M."/>
            <person name="Wang P."/>
            <person name="Xu J."/>
            <person name="Bruns T."/>
            <person name="Baldrian P."/>
            <person name="Vilgalys R."/>
            <person name="Henrissat B."/>
            <person name="Grigoriev I.V."/>
            <person name="Hibbett D."/>
            <person name="Nagy L.G."/>
            <person name="Martin F.M."/>
        </authorList>
    </citation>
    <scope>NUCLEOTIDE SEQUENCE</scope>
    <source>
        <strain evidence="20">Prilba</strain>
    </source>
</reference>
<evidence type="ECO:0000256" key="1">
    <source>
        <dbReference type="ARBA" id="ARBA00000448"/>
    </source>
</evidence>
<keyword evidence="21" id="KW-1185">Reference proteome</keyword>
<comment type="function">
    <text evidence="14">Glucosidase involved in the degradation of cellulosic biomass. Has both alpha- and beta-glucosidase activity.</text>
</comment>
<keyword evidence="12" id="KW-0961">Cell wall biogenesis/degradation</keyword>
<evidence type="ECO:0000256" key="3">
    <source>
        <dbReference type="ARBA" id="ARBA00007806"/>
    </source>
</evidence>
<accession>A0A9P5MR71</accession>
<dbReference type="InterPro" id="IPR017853">
    <property type="entry name" value="GH"/>
</dbReference>
<feature type="domain" description="Glycoside hydrolase family 31 TIM barrel" evidence="17">
    <location>
        <begin position="280"/>
        <end position="677"/>
    </location>
</feature>
<evidence type="ECO:0000256" key="11">
    <source>
        <dbReference type="ARBA" id="ARBA00023295"/>
    </source>
</evidence>
<dbReference type="InterPro" id="IPR030458">
    <property type="entry name" value="Glyco_hydro_31_AS"/>
</dbReference>